<organism evidence="1 2">
    <name type="scientific">Candidatus Haliotispira prima</name>
    <dbReference type="NCBI Taxonomy" id="3034016"/>
    <lineage>
        <taxon>Bacteria</taxon>
        <taxon>Pseudomonadati</taxon>
        <taxon>Spirochaetota</taxon>
        <taxon>Spirochaetia</taxon>
        <taxon>Spirochaetales</taxon>
        <taxon>Spirochaetaceae</taxon>
        <taxon>Candidatus Haliotispira</taxon>
    </lineage>
</organism>
<evidence type="ECO:0000313" key="1">
    <source>
        <dbReference type="EMBL" id="WGK69877.1"/>
    </source>
</evidence>
<accession>A0ABY8MIT0</accession>
<protein>
    <submittedName>
        <fullName evidence="1">Uncharacterized protein</fullName>
    </submittedName>
</protein>
<name>A0ABY8MIT0_9SPIO</name>
<proteinExistence type="predicted"/>
<dbReference type="RefSeq" id="WP_326928072.1">
    <property type="nucleotide sequence ID" value="NZ_CP123443.1"/>
</dbReference>
<dbReference type="Proteomes" id="UP001228690">
    <property type="component" value="Chromosome"/>
</dbReference>
<evidence type="ECO:0000313" key="2">
    <source>
        <dbReference type="Proteomes" id="UP001228690"/>
    </source>
</evidence>
<dbReference type="EMBL" id="CP123443">
    <property type="protein sequence ID" value="WGK69877.1"/>
    <property type="molecule type" value="Genomic_DNA"/>
</dbReference>
<keyword evidence="2" id="KW-1185">Reference proteome</keyword>
<gene>
    <name evidence="1" type="ORF">P0082_03185</name>
</gene>
<reference evidence="1 2" key="1">
    <citation type="submission" date="2023-04" db="EMBL/GenBank/DDBJ databases">
        <title>Spirochaete genome identified in red abalone sample constitutes a novel genus.</title>
        <authorList>
            <person name="Sharma S.P."/>
            <person name="Purcell C.M."/>
            <person name="Hyde J.R."/>
            <person name="Severin A.J."/>
        </authorList>
    </citation>
    <scope>NUCLEOTIDE SEQUENCE [LARGE SCALE GENOMIC DNA]</scope>
    <source>
        <strain evidence="1 2">SP-2023</strain>
    </source>
</reference>
<sequence>MQKSEIAVLPFDCHLSLTEKLTVQNQLASSDNGDDLKGSEVLNRF</sequence>